<keyword evidence="1" id="KW-0732">Signal</keyword>
<feature type="signal peptide" evidence="1">
    <location>
        <begin position="1"/>
        <end position="20"/>
    </location>
</feature>
<feature type="chain" id="PRO_5045902360" evidence="1">
    <location>
        <begin position="21"/>
        <end position="407"/>
    </location>
</feature>
<dbReference type="RefSeq" id="WP_343790939.1">
    <property type="nucleotide sequence ID" value="NZ_BAAAFH010000022.1"/>
</dbReference>
<sequence length="407" mass="46432">MKKLKILTIFLVFCSGISIAQEISITPKKLPYYKLYEWPGKGVIVAGKDFKGNTLQQEITLVSASGETKWQEQYMPQVENPYPIYSEHSDYLYFLDQLQPDNGKIFYNQTNLSGYIRKGSIYFPPVFRSVSDIDYSSCELIDINNATDDLIFHFRLKDKKNKQYQDVLVFLNHYSLKTFIAKVPAVFPFDVVEKGDKSLLYFAGSKADENYFVHTTVKDKKEGFDILIFDKKGAFSGSRFLLSPDAAIELSDRKAFFPSGAYYNPATVFSARGQLFFMENEWYLSSRKGTALSVWKQDDNDAFQLFGSYEVKTKKNPGHAVGLTKINGNLLVTVSSDLEQTGFVLSEKGETVASHEWGEQQQYSENPSGLLRENSGSTFWLLFDDGWRKAGKIEFSEELQSLTFEKE</sequence>
<dbReference type="EMBL" id="BAAAFH010000022">
    <property type="protein sequence ID" value="GAA0876988.1"/>
    <property type="molecule type" value="Genomic_DNA"/>
</dbReference>
<reference evidence="3" key="1">
    <citation type="journal article" date="2019" name="Int. J. Syst. Evol. Microbiol.">
        <title>The Global Catalogue of Microorganisms (GCM) 10K type strain sequencing project: providing services to taxonomists for standard genome sequencing and annotation.</title>
        <authorList>
            <consortium name="The Broad Institute Genomics Platform"/>
            <consortium name="The Broad Institute Genome Sequencing Center for Infectious Disease"/>
            <person name="Wu L."/>
            <person name="Ma J."/>
        </authorList>
    </citation>
    <scope>NUCLEOTIDE SEQUENCE [LARGE SCALE GENOMIC DNA]</scope>
    <source>
        <strain evidence="3">JCM 16083</strain>
    </source>
</reference>
<evidence type="ECO:0000256" key="1">
    <source>
        <dbReference type="SAM" id="SignalP"/>
    </source>
</evidence>
<protein>
    <submittedName>
        <fullName evidence="2">Uncharacterized protein</fullName>
    </submittedName>
</protein>
<organism evidence="2 3">
    <name type="scientific">Wandonia haliotis</name>
    <dbReference type="NCBI Taxonomy" id="574963"/>
    <lineage>
        <taxon>Bacteria</taxon>
        <taxon>Pseudomonadati</taxon>
        <taxon>Bacteroidota</taxon>
        <taxon>Flavobacteriia</taxon>
        <taxon>Flavobacteriales</taxon>
        <taxon>Crocinitomicaceae</taxon>
        <taxon>Wandonia</taxon>
    </lineage>
</organism>
<keyword evidence="3" id="KW-1185">Reference proteome</keyword>
<proteinExistence type="predicted"/>
<evidence type="ECO:0000313" key="2">
    <source>
        <dbReference type="EMBL" id="GAA0876988.1"/>
    </source>
</evidence>
<accession>A0ABP3Y5Y7</accession>
<dbReference type="Proteomes" id="UP001501126">
    <property type="component" value="Unassembled WGS sequence"/>
</dbReference>
<comment type="caution">
    <text evidence="2">The sequence shown here is derived from an EMBL/GenBank/DDBJ whole genome shotgun (WGS) entry which is preliminary data.</text>
</comment>
<gene>
    <name evidence="2" type="ORF">GCM10009118_33980</name>
</gene>
<name>A0ABP3Y5Y7_9FLAO</name>
<evidence type="ECO:0000313" key="3">
    <source>
        <dbReference type="Proteomes" id="UP001501126"/>
    </source>
</evidence>